<evidence type="ECO:0000313" key="4">
    <source>
        <dbReference type="EMBL" id="JAT72830.1"/>
    </source>
</evidence>
<feature type="domain" description="Rab-GAP TBC" evidence="3">
    <location>
        <begin position="396"/>
        <end position="581"/>
    </location>
</feature>
<feature type="region of interest" description="Disordered" evidence="2">
    <location>
        <begin position="256"/>
        <end position="358"/>
    </location>
</feature>
<dbReference type="PROSITE" id="PS50086">
    <property type="entry name" value="TBC_RABGAP"/>
    <property type="match status" value="1"/>
</dbReference>
<feature type="compositionally biased region" description="Acidic residues" evidence="2">
    <location>
        <begin position="7"/>
        <end position="16"/>
    </location>
</feature>
<sequence>MSLSSSEAEDFPDEETSPTTFGQRLVGFASGFGEALARTAASATVLLSDAQLRRQGASVLSAGASKGLRGVQSGVVAGVQRLQAGPKQLRAALARVQQRIEEERLAVLLREQRDSPVDVQVGFQVYEDAPQELRSRLWMALLEHPGFVREHRRLMGSRRSSSVPLELPGERVESPKESQATPPAGAGSVASPAGRREAHDAAEDALATDGSPRQADVGAHDPTTAAAESPPANRAGGQVEDGKEEIIGPLEQSSLEETAAAHSADETGPSSHTVHSSPRKESGETLPTPFRTARPNATGVPGRGMQSLPAGSDDSAVDLDSPRPLEPASLSSSAEELLASEPSSSVASPAPPARDEAGWEVVRDGRPEGRLQGAALLQSASGSLPWSLEREALRNALMAAMVALPWPLPTDYPPDCRYSTLLQISVGQEEVDEVISRDIHRTFPEYPLFGAEWGQQALFRVLKAYSLHDLEVGYCQGMAFVAGLVLFYVPEEPAFQLFGRLLSSSGPNLRRFYLPGLAGLKLELLRFDRLMQRHMPALRSHLEVHGVIPVLFASQWFLTAFACPFPVSFACRVIDGLLAENGSEVLLRVGLAIMAECEADLLLRDDFEDLLTFLKAEPLTWPAYRTRRVLDAAMNGSLDLGCEEVQGASEDGAGPVPPPLPRTPLKGADPAREESPSPAPLMAAADAVDADVAKQRAEMDEDFLEMVLELDHLWTGGAVSNAASAAYDEHLGGVRSAEGA</sequence>
<evidence type="ECO:0000256" key="1">
    <source>
        <dbReference type="ARBA" id="ARBA00022468"/>
    </source>
</evidence>
<organism evidence="4">
    <name type="scientific">Auxenochlorella protothecoides</name>
    <name type="common">Green microalga</name>
    <name type="synonym">Chlorella protothecoides</name>
    <dbReference type="NCBI Taxonomy" id="3075"/>
    <lineage>
        <taxon>Eukaryota</taxon>
        <taxon>Viridiplantae</taxon>
        <taxon>Chlorophyta</taxon>
        <taxon>core chlorophytes</taxon>
        <taxon>Trebouxiophyceae</taxon>
        <taxon>Chlorellales</taxon>
        <taxon>Chlorellaceae</taxon>
        <taxon>Auxenochlorella</taxon>
    </lineage>
</organism>
<dbReference type="PANTHER" id="PTHR47219:SF9">
    <property type="entry name" value="GTPASE ACTIVATING PROTEIN AND CENTROSOME-ASSOCIATED, ISOFORM B"/>
    <property type="match status" value="1"/>
</dbReference>
<dbReference type="Gene3D" id="1.10.8.270">
    <property type="entry name" value="putative rabgap domain of human tbc1 domain family member 14 like domains"/>
    <property type="match status" value="1"/>
</dbReference>
<dbReference type="InterPro" id="IPR035969">
    <property type="entry name" value="Rab-GAP_TBC_sf"/>
</dbReference>
<dbReference type="InterPro" id="IPR000195">
    <property type="entry name" value="Rab-GAP-TBC_dom"/>
</dbReference>
<dbReference type="Pfam" id="PF00566">
    <property type="entry name" value="RabGAP-TBC"/>
    <property type="match status" value="1"/>
</dbReference>
<dbReference type="FunFam" id="1.10.8.270:FF:000001">
    <property type="entry name" value="TBC1 domain family member 1"/>
    <property type="match status" value="1"/>
</dbReference>
<feature type="region of interest" description="Disordered" evidence="2">
    <location>
        <begin position="647"/>
        <end position="683"/>
    </location>
</feature>
<feature type="compositionally biased region" description="Low complexity" evidence="2">
    <location>
        <begin position="180"/>
        <end position="193"/>
    </location>
</feature>
<feature type="compositionally biased region" description="Low complexity" evidence="2">
    <location>
        <begin position="326"/>
        <end position="348"/>
    </location>
</feature>
<dbReference type="SUPFAM" id="SSF47923">
    <property type="entry name" value="Ypt/Rab-GAP domain of gyp1p"/>
    <property type="match status" value="2"/>
</dbReference>
<dbReference type="GO" id="GO:0031267">
    <property type="term" value="F:small GTPase binding"/>
    <property type="evidence" value="ECO:0007669"/>
    <property type="project" value="TreeGrafter"/>
</dbReference>
<evidence type="ECO:0000259" key="3">
    <source>
        <dbReference type="PROSITE" id="PS50086"/>
    </source>
</evidence>
<name>A0A1D2A0V3_AUXPR</name>
<reference evidence="4" key="1">
    <citation type="submission" date="2015-08" db="EMBL/GenBank/DDBJ databases">
        <authorList>
            <person name="Babu N.S."/>
            <person name="Beckwith C.J."/>
            <person name="Beseler K.G."/>
            <person name="Brison A."/>
            <person name="Carone J.V."/>
            <person name="Caskin T.P."/>
            <person name="Diamond M."/>
            <person name="Durham M.E."/>
            <person name="Foxe J.M."/>
            <person name="Go M."/>
            <person name="Henderson B.A."/>
            <person name="Jones I.B."/>
            <person name="McGettigan J.A."/>
            <person name="Micheletti S.J."/>
            <person name="Nasrallah M.E."/>
            <person name="Ortiz D."/>
            <person name="Piller C.R."/>
            <person name="Privatt S.R."/>
            <person name="Schneider S.L."/>
            <person name="Sharp S."/>
            <person name="Smith T.C."/>
            <person name="Stanton J.D."/>
            <person name="Ullery H.E."/>
            <person name="Wilson R.J."/>
            <person name="Serrano M.G."/>
            <person name="Buck G."/>
            <person name="Lee V."/>
            <person name="Wang Y."/>
            <person name="Carvalho R."/>
            <person name="Voegtly L."/>
            <person name="Shi R."/>
            <person name="Duckworth R."/>
            <person name="Johnson A."/>
            <person name="Loviza R."/>
            <person name="Walstead R."/>
            <person name="Shah Z."/>
            <person name="Kiflezghi M."/>
            <person name="Wade K."/>
            <person name="Ball S.L."/>
            <person name="Bradley K.W."/>
            <person name="Asai D.J."/>
            <person name="Bowman C.A."/>
            <person name="Russell D.A."/>
            <person name="Pope W.H."/>
            <person name="Jacobs-Sera D."/>
            <person name="Hendrix R.W."/>
            <person name="Hatfull G.F."/>
        </authorList>
    </citation>
    <scope>NUCLEOTIDE SEQUENCE</scope>
</reference>
<dbReference type="SMART" id="SM00164">
    <property type="entry name" value="TBC"/>
    <property type="match status" value="1"/>
</dbReference>
<evidence type="ECO:0000256" key="2">
    <source>
        <dbReference type="SAM" id="MobiDB-lite"/>
    </source>
</evidence>
<accession>A0A1D2A0V3</accession>
<gene>
    <name evidence="4" type="ORF">g.6644</name>
</gene>
<feature type="region of interest" description="Disordered" evidence="2">
    <location>
        <begin position="156"/>
        <end position="240"/>
    </location>
</feature>
<dbReference type="Gene3D" id="1.10.472.80">
    <property type="entry name" value="Ypt/Rab-GAP domain of gyp1p, domain 3"/>
    <property type="match status" value="1"/>
</dbReference>
<dbReference type="PANTHER" id="PTHR47219">
    <property type="entry name" value="RAB GTPASE-ACTIVATING PROTEIN 1-LIKE"/>
    <property type="match status" value="1"/>
</dbReference>
<dbReference type="EMBL" id="GDKF01005792">
    <property type="protein sequence ID" value="JAT72830.1"/>
    <property type="molecule type" value="Transcribed_RNA"/>
</dbReference>
<feature type="region of interest" description="Disordered" evidence="2">
    <location>
        <begin position="1"/>
        <end position="22"/>
    </location>
</feature>
<proteinExistence type="predicted"/>
<dbReference type="InterPro" id="IPR050302">
    <property type="entry name" value="Rab_GAP_TBC_domain"/>
</dbReference>
<keyword evidence="1" id="KW-0343">GTPase activation</keyword>
<dbReference type="AlphaFoldDB" id="A0A1D2A0V3"/>
<protein>
    <recommendedName>
        <fullName evidence="3">Rab-GAP TBC domain-containing protein</fullName>
    </recommendedName>
</protein>
<dbReference type="GO" id="GO:0005096">
    <property type="term" value="F:GTPase activator activity"/>
    <property type="evidence" value="ECO:0007669"/>
    <property type="project" value="UniProtKB-KW"/>
</dbReference>